<feature type="region of interest" description="Disordered" evidence="2">
    <location>
        <begin position="24"/>
        <end position="73"/>
    </location>
</feature>
<protein>
    <submittedName>
        <fullName evidence="6">DUF4349 domain-containing protein</fullName>
    </submittedName>
</protein>
<comment type="caution">
    <text evidence="6">The sequence shown here is derived from an EMBL/GenBank/DDBJ whole genome shotgun (WGS) entry which is preliminary data.</text>
</comment>
<evidence type="ECO:0000313" key="7">
    <source>
        <dbReference type="Proteomes" id="UP001251870"/>
    </source>
</evidence>
<feature type="transmembrane region" description="Helical" evidence="3">
    <location>
        <begin position="257"/>
        <end position="281"/>
    </location>
</feature>
<evidence type="ECO:0000313" key="6">
    <source>
        <dbReference type="EMBL" id="MDR8019816.1"/>
    </source>
</evidence>
<dbReference type="Proteomes" id="UP001251870">
    <property type="component" value="Unassembled WGS sequence"/>
</dbReference>
<sequence>MERIRLMLIALVLAAAVALTGCGATSHDSQTTHQAPPADSAQGESEVGSDAGSGAAEEGEADEAQRGEDNRQVITTGRAAVEVDDTSEAVAEVVERLAAYDGVVENRLETAGEDGEPVYASLSLRVPAESFTDLVGELDELGDVVERSESSRDVTGAVEDLDARIGALETSTERLLEIMEESETSADLLEAETTLSERQAELEALEAERAGLADQVAMSTLELEISSEPIAGVEGGGFLGGLQQGWRGLVEGLNFGLITLGVLLPWLPVLALPVIATVWLVRRLRRRRRQQR</sequence>
<dbReference type="PROSITE" id="PS51257">
    <property type="entry name" value="PROKAR_LIPOPROTEIN"/>
    <property type="match status" value="1"/>
</dbReference>
<dbReference type="Pfam" id="PF14257">
    <property type="entry name" value="DUF4349"/>
    <property type="match status" value="1"/>
</dbReference>
<feature type="domain" description="DUF4349" evidence="5">
    <location>
        <begin position="71"/>
        <end position="277"/>
    </location>
</feature>
<dbReference type="RefSeq" id="WP_310548807.1">
    <property type="nucleotide sequence ID" value="NZ_JAVKGR010000011.1"/>
</dbReference>
<evidence type="ECO:0000256" key="4">
    <source>
        <dbReference type="SAM" id="SignalP"/>
    </source>
</evidence>
<keyword evidence="3" id="KW-0812">Transmembrane</keyword>
<feature type="signal peptide" evidence="4">
    <location>
        <begin position="1"/>
        <end position="23"/>
    </location>
</feature>
<keyword evidence="3" id="KW-0472">Membrane</keyword>
<keyword evidence="4" id="KW-0732">Signal</keyword>
<feature type="coiled-coil region" evidence="1">
    <location>
        <begin position="188"/>
        <end position="222"/>
    </location>
</feature>
<feature type="chain" id="PRO_5046117734" evidence="4">
    <location>
        <begin position="24"/>
        <end position="292"/>
    </location>
</feature>
<keyword evidence="3" id="KW-1133">Transmembrane helix</keyword>
<accession>A0ABU2DTI5</accession>
<name>A0ABU2DTI5_9MICC</name>
<evidence type="ECO:0000256" key="3">
    <source>
        <dbReference type="SAM" id="Phobius"/>
    </source>
</evidence>
<dbReference type="InterPro" id="IPR025645">
    <property type="entry name" value="DUF4349"/>
</dbReference>
<dbReference type="EMBL" id="JAVKGR010000011">
    <property type="protein sequence ID" value="MDR8019816.1"/>
    <property type="molecule type" value="Genomic_DNA"/>
</dbReference>
<keyword evidence="1" id="KW-0175">Coiled coil</keyword>
<organism evidence="6 7">
    <name type="scientific">Nesterenkonia aerolata</name>
    <dbReference type="NCBI Taxonomy" id="3074079"/>
    <lineage>
        <taxon>Bacteria</taxon>
        <taxon>Bacillati</taxon>
        <taxon>Actinomycetota</taxon>
        <taxon>Actinomycetes</taxon>
        <taxon>Micrococcales</taxon>
        <taxon>Micrococcaceae</taxon>
        <taxon>Nesterenkonia</taxon>
    </lineage>
</organism>
<reference evidence="6 7" key="1">
    <citation type="submission" date="2023-09" db="EMBL/GenBank/DDBJ databases">
        <title>Description of three actinobacteria isolated from air of manufacturing shop in a pharmaceutical factory.</title>
        <authorList>
            <person name="Zhang D.-F."/>
        </authorList>
    </citation>
    <scope>NUCLEOTIDE SEQUENCE [LARGE SCALE GENOMIC DNA]</scope>
    <source>
        <strain evidence="6 7">LY-0111</strain>
    </source>
</reference>
<gene>
    <name evidence="6" type="ORF">RIL96_09615</name>
</gene>
<keyword evidence="7" id="KW-1185">Reference proteome</keyword>
<evidence type="ECO:0000256" key="1">
    <source>
        <dbReference type="SAM" id="Coils"/>
    </source>
</evidence>
<proteinExistence type="predicted"/>
<evidence type="ECO:0000256" key="2">
    <source>
        <dbReference type="SAM" id="MobiDB-lite"/>
    </source>
</evidence>
<evidence type="ECO:0000259" key="5">
    <source>
        <dbReference type="Pfam" id="PF14257"/>
    </source>
</evidence>
<feature type="compositionally biased region" description="Low complexity" evidence="2">
    <location>
        <begin position="43"/>
        <end position="56"/>
    </location>
</feature>